<accession>A0ACC0Z6I4</accession>
<organism evidence="1 2">
    <name type="scientific">Pistacia integerrima</name>
    <dbReference type="NCBI Taxonomy" id="434235"/>
    <lineage>
        <taxon>Eukaryota</taxon>
        <taxon>Viridiplantae</taxon>
        <taxon>Streptophyta</taxon>
        <taxon>Embryophyta</taxon>
        <taxon>Tracheophyta</taxon>
        <taxon>Spermatophyta</taxon>
        <taxon>Magnoliopsida</taxon>
        <taxon>eudicotyledons</taxon>
        <taxon>Gunneridae</taxon>
        <taxon>Pentapetalae</taxon>
        <taxon>rosids</taxon>
        <taxon>malvids</taxon>
        <taxon>Sapindales</taxon>
        <taxon>Anacardiaceae</taxon>
        <taxon>Pistacia</taxon>
    </lineage>
</organism>
<reference evidence="2" key="1">
    <citation type="journal article" date="2023" name="G3 (Bethesda)">
        <title>Genome assembly and association tests identify interacting loci associated with vigor, precocity, and sex in interspecific pistachio rootstocks.</title>
        <authorList>
            <person name="Palmer W."/>
            <person name="Jacygrad E."/>
            <person name="Sagayaradj S."/>
            <person name="Cavanaugh K."/>
            <person name="Han R."/>
            <person name="Bertier L."/>
            <person name="Beede B."/>
            <person name="Kafkas S."/>
            <person name="Golino D."/>
            <person name="Preece J."/>
            <person name="Michelmore R."/>
        </authorList>
    </citation>
    <scope>NUCLEOTIDE SEQUENCE [LARGE SCALE GENOMIC DNA]</scope>
</reference>
<gene>
    <name evidence="1" type="ORF">Pint_04121</name>
</gene>
<dbReference type="EMBL" id="CM047738">
    <property type="protein sequence ID" value="KAJ0046891.1"/>
    <property type="molecule type" value="Genomic_DNA"/>
</dbReference>
<keyword evidence="2" id="KW-1185">Reference proteome</keyword>
<sequence length="111" mass="12531">MVDIDVQIPSSFDPFAETKSSANSKGGYVHLRVQQRNGKKSITTVEGLNQNFSYSKILKDLKKEFCCNGNVVQDKNLGKVIQLQGDQRTNVMNFLIKEKLVDKNQIKVHGF</sequence>
<evidence type="ECO:0000313" key="1">
    <source>
        <dbReference type="EMBL" id="KAJ0046891.1"/>
    </source>
</evidence>
<comment type="caution">
    <text evidence="1">The sequence shown here is derived from an EMBL/GenBank/DDBJ whole genome shotgun (WGS) entry which is preliminary data.</text>
</comment>
<evidence type="ECO:0000313" key="2">
    <source>
        <dbReference type="Proteomes" id="UP001163603"/>
    </source>
</evidence>
<protein>
    <submittedName>
        <fullName evidence="1">Uncharacterized protein</fullName>
    </submittedName>
</protein>
<proteinExistence type="predicted"/>
<name>A0ACC0Z6I4_9ROSI</name>
<dbReference type="Proteomes" id="UP001163603">
    <property type="component" value="Chromosome 3"/>
</dbReference>